<dbReference type="PIRSF" id="PIRSF001359">
    <property type="entry name" value="F_bP_aldolase_II"/>
    <property type="match status" value="1"/>
</dbReference>
<evidence type="ECO:0000313" key="4">
    <source>
        <dbReference type="EMBL" id="SHJ96625.1"/>
    </source>
</evidence>
<evidence type="ECO:0000256" key="2">
    <source>
        <dbReference type="PIRSR" id="PIRSR001359-2"/>
    </source>
</evidence>
<sequence>MQIKEKLKSYTALKRGILATNFYNMETLHGTLKAAAELNEPIILQLTQSSIEYMGLKTATQLARTGLEQFGVEGWLHLDHGGSKEIVLTCLDAGFDSVMIDGSDLPFEENVQLTSEVVKYAEKYGAHVEAELGYIAKLGQAKDKVGFTSPDQAKRFVEETGVDALAVAIGTAHGFYKEKPNLDFKLLSAIAQNTSATLVLHGSSGLSNECLAKAISLGVGKINLATEIKNIFMGTLKREMAKSDEIDLRKIFPVATEKITELIKEKLRAIHPA</sequence>
<dbReference type="EMBL" id="FQYU01000014">
    <property type="protein sequence ID" value="SHJ96625.1"/>
    <property type="molecule type" value="Genomic_DNA"/>
</dbReference>
<reference evidence="5" key="1">
    <citation type="submission" date="2016-11" db="EMBL/GenBank/DDBJ databases">
        <authorList>
            <person name="Varghese N."/>
            <person name="Submissions S."/>
        </authorList>
    </citation>
    <scope>NUCLEOTIDE SEQUENCE [LARGE SCALE GENOMIC DNA]</scope>
    <source>
        <strain evidence="5">DSM 19858</strain>
    </source>
</reference>
<dbReference type="InterPro" id="IPR013785">
    <property type="entry name" value="Aldolase_TIM"/>
</dbReference>
<proteinExistence type="predicted"/>
<dbReference type="Proteomes" id="UP000184543">
    <property type="component" value="Unassembled WGS sequence"/>
</dbReference>
<accession>A0A1M6NLT4</accession>
<feature type="binding site" evidence="3">
    <location>
        <position position="80"/>
    </location>
    <ligand>
        <name>Zn(2+)</name>
        <dbReference type="ChEBI" id="CHEBI:29105"/>
        <label>1</label>
        <note>catalytic</note>
    </ligand>
</feature>
<keyword evidence="3" id="KW-0862">Zinc</keyword>
<feature type="binding site" evidence="2">
    <location>
        <begin position="223"/>
        <end position="226"/>
    </location>
    <ligand>
        <name>dihydroxyacetone phosphate</name>
        <dbReference type="ChEBI" id="CHEBI:57642"/>
    </ligand>
</feature>
<dbReference type="GO" id="GO:0008270">
    <property type="term" value="F:zinc ion binding"/>
    <property type="evidence" value="ECO:0007669"/>
    <property type="project" value="InterPro"/>
</dbReference>
<dbReference type="OrthoDB" id="9803995at2"/>
<feature type="active site" description="Proton donor" evidence="1">
    <location>
        <position position="79"/>
    </location>
</feature>
<feature type="binding site" evidence="2">
    <location>
        <position position="174"/>
    </location>
    <ligand>
        <name>dihydroxyacetone phosphate</name>
        <dbReference type="ChEBI" id="CHEBI:57642"/>
    </ligand>
</feature>
<dbReference type="GO" id="GO:0016832">
    <property type="term" value="F:aldehyde-lyase activity"/>
    <property type="evidence" value="ECO:0007669"/>
    <property type="project" value="InterPro"/>
</dbReference>
<feature type="binding site" evidence="3">
    <location>
        <position position="131"/>
    </location>
    <ligand>
        <name>Zn(2+)</name>
        <dbReference type="ChEBI" id="CHEBI:29105"/>
        <label>2</label>
    </ligand>
</feature>
<name>A0A1M6NLT4_9FLAO</name>
<evidence type="ECO:0000256" key="1">
    <source>
        <dbReference type="PIRSR" id="PIRSR001359-1"/>
    </source>
</evidence>
<dbReference type="InterPro" id="IPR000771">
    <property type="entry name" value="FBA_II"/>
</dbReference>
<dbReference type="RefSeq" id="WP_072995551.1">
    <property type="nucleotide sequence ID" value="NZ_FQYU01000014.1"/>
</dbReference>
<dbReference type="PANTHER" id="PTHR30304">
    <property type="entry name" value="D-TAGATOSE-1,6-BISPHOSPHATE ALDOLASE"/>
    <property type="match status" value="1"/>
</dbReference>
<feature type="binding site" evidence="3">
    <location>
        <position position="173"/>
    </location>
    <ligand>
        <name>Zn(2+)</name>
        <dbReference type="ChEBI" id="CHEBI:29105"/>
        <label>1</label>
        <note>catalytic</note>
    </ligand>
</feature>
<comment type="cofactor">
    <cofactor evidence="3">
        <name>Zn(2+)</name>
        <dbReference type="ChEBI" id="CHEBI:29105"/>
    </cofactor>
    <text evidence="3">Binds 2 Zn(2+) ions per subunit. One is catalytic and the other provides a structural contribution.</text>
</comment>
<feature type="binding site" evidence="3">
    <location>
        <position position="201"/>
    </location>
    <ligand>
        <name>Zn(2+)</name>
        <dbReference type="ChEBI" id="CHEBI:29105"/>
        <label>1</label>
        <note>catalytic</note>
    </ligand>
</feature>
<evidence type="ECO:0000313" key="5">
    <source>
        <dbReference type="Proteomes" id="UP000184543"/>
    </source>
</evidence>
<dbReference type="PANTHER" id="PTHR30304:SF0">
    <property type="entry name" value="D-TAGATOSE-1,6-BISPHOSPHATE ALDOLASE SUBUNIT GATY-RELATED"/>
    <property type="match status" value="1"/>
</dbReference>
<dbReference type="InterPro" id="IPR050246">
    <property type="entry name" value="Class_II_FBP_aldolase"/>
</dbReference>
<dbReference type="Gene3D" id="3.20.20.70">
    <property type="entry name" value="Aldolase class I"/>
    <property type="match status" value="1"/>
</dbReference>
<dbReference type="SUPFAM" id="SSF51569">
    <property type="entry name" value="Aldolase"/>
    <property type="match status" value="1"/>
</dbReference>
<dbReference type="GO" id="GO:0005975">
    <property type="term" value="P:carbohydrate metabolic process"/>
    <property type="evidence" value="ECO:0007669"/>
    <property type="project" value="InterPro"/>
</dbReference>
<dbReference type="CDD" id="cd00947">
    <property type="entry name" value="TBP_aldolase_IIB"/>
    <property type="match status" value="1"/>
</dbReference>
<gene>
    <name evidence="4" type="ORF">SAMN04488513_11415</name>
</gene>
<protein>
    <submittedName>
        <fullName evidence="4">Tagatose 1,6-diphosphate aldolase GatY/KbaY</fullName>
    </submittedName>
</protein>
<evidence type="ECO:0000256" key="3">
    <source>
        <dbReference type="PIRSR" id="PIRSR001359-3"/>
    </source>
</evidence>
<organism evidence="4 5">
    <name type="scientific">Pseudozobellia thermophila</name>
    <dbReference type="NCBI Taxonomy" id="192903"/>
    <lineage>
        <taxon>Bacteria</taxon>
        <taxon>Pseudomonadati</taxon>
        <taxon>Bacteroidota</taxon>
        <taxon>Flavobacteriia</taxon>
        <taxon>Flavobacteriales</taxon>
        <taxon>Flavobacteriaceae</taxon>
        <taxon>Pseudozobellia</taxon>
    </lineage>
</organism>
<dbReference type="Pfam" id="PF01116">
    <property type="entry name" value="F_bP_aldolase"/>
    <property type="match status" value="1"/>
</dbReference>
<dbReference type="STRING" id="192903.SAMN04488513_11415"/>
<feature type="binding site" evidence="3">
    <location>
        <position position="101"/>
    </location>
    <ligand>
        <name>Zn(2+)</name>
        <dbReference type="ChEBI" id="CHEBI:29105"/>
        <label>2</label>
    </ligand>
</feature>
<dbReference type="NCBIfam" id="TIGR00167">
    <property type="entry name" value="cbbA"/>
    <property type="match status" value="1"/>
</dbReference>
<dbReference type="AlphaFoldDB" id="A0A1M6NLT4"/>
<keyword evidence="5" id="KW-1185">Reference proteome</keyword>
<keyword evidence="3" id="KW-0479">Metal-binding</keyword>
<feature type="binding site" evidence="2">
    <location>
        <begin position="202"/>
        <end position="204"/>
    </location>
    <ligand>
        <name>dihydroxyacetone phosphate</name>
        <dbReference type="ChEBI" id="CHEBI:57642"/>
    </ligand>
</feature>